<dbReference type="PANTHER" id="PTHR19353">
    <property type="entry name" value="FATTY ACID DESATURASE 2"/>
    <property type="match status" value="1"/>
</dbReference>
<dbReference type="InterPro" id="IPR012171">
    <property type="entry name" value="Fatty_acid_desaturase"/>
</dbReference>
<accession>A0A2S9XUC2</accession>
<proteinExistence type="predicted"/>
<comment type="caution">
    <text evidence="4">The sequence shown here is derived from an EMBL/GenBank/DDBJ whole genome shotgun (WGS) entry which is preliminary data.</text>
</comment>
<dbReference type="GO" id="GO:0008610">
    <property type="term" value="P:lipid biosynthetic process"/>
    <property type="evidence" value="ECO:0007669"/>
    <property type="project" value="UniProtKB-ARBA"/>
</dbReference>
<dbReference type="AlphaFoldDB" id="A0A2S9XUC2"/>
<dbReference type="PANTHER" id="PTHR19353:SF19">
    <property type="entry name" value="DELTA(5) FATTY ACID DESATURASE C-RELATED"/>
    <property type="match status" value="1"/>
</dbReference>
<dbReference type="Pfam" id="PF00487">
    <property type="entry name" value="FA_desaturase"/>
    <property type="match status" value="1"/>
</dbReference>
<dbReference type="GO" id="GO:0016717">
    <property type="term" value="F:oxidoreductase activity, acting on paired donors, with oxidation of a pair of donors resulting in the reduction of molecular oxygen to two molecules of water"/>
    <property type="evidence" value="ECO:0007669"/>
    <property type="project" value="TreeGrafter"/>
</dbReference>
<evidence type="ECO:0000259" key="3">
    <source>
        <dbReference type="Pfam" id="PF00487"/>
    </source>
</evidence>
<reference evidence="4 5" key="1">
    <citation type="submission" date="2018-03" db="EMBL/GenBank/DDBJ databases">
        <title>Draft Genome Sequences of the Obligatory Marine Myxobacteria Enhygromyxa salina SWB007.</title>
        <authorList>
            <person name="Poehlein A."/>
            <person name="Moghaddam J.A."/>
            <person name="Harms H."/>
            <person name="Alanjari M."/>
            <person name="Koenig G.M."/>
            <person name="Daniel R."/>
            <person name="Schaeberle T.F."/>
        </authorList>
    </citation>
    <scope>NUCLEOTIDE SEQUENCE [LARGE SCALE GENOMIC DNA]</scope>
    <source>
        <strain evidence="4 5">SWB007</strain>
    </source>
</reference>
<dbReference type="EMBL" id="PVNL01000135">
    <property type="protein sequence ID" value="PRP96330.1"/>
    <property type="molecule type" value="Genomic_DNA"/>
</dbReference>
<feature type="domain" description="Fatty acid desaturase" evidence="3">
    <location>
        <begin position="94"/>
        <end position="375"/>
    </location>
</feature>
<feature type="transmembrane region" description="Helical" evidence="2">
    <location>
        <begin position="248"/>
        <end position="269"/>
    </location>
</feature>
<evidence type="ECO:0000256" key="2">
    <source>
        <dbReference type="SAM" id="Phobius"/>
    </source>
</evidence>
<protein>
    <submittedName>
        <fullName evidence="4">Stearoyl-CoA 9-desaturase</fullName>
        <ecNumber evidence="4">1.14.19.-</ecNumber>
    </submittedName>
</protein>
<dbReference type="InterPro" id="IPR005804">
    <property type="entry name" value="FA_desaturase_dom"/>
</dbReference>
<dbReference type="GO" id="GO:0016020">
    <property type="term" value="C:membrane"/>
    <property type="evidence" value="ECO:0007669"/>
    <property type="project" value="TreeGrafter"/>
</dbReference>
<keyword evidence="2" id="KW-0472">Membrane</keyword>
<dbReference type="EC" id="1.14.19.-" evidence="4"/>
<feature type="region of interest" description="Disordered" evidence="1">
    <location>
        <begin position="1"/>
        <end position="29"/>
    </location>
</feature>
<dbReference type="RefSeq" id="WP_106093931.1">
    <property type="nucleotide sequence ID" value="NZ_PVNL01000135.1"/>
</dbReference>
<evidence type="ECO:0000256" key="1">
    <source>
        <dbReference type="SAM" id="MobiDB-lite"/>
    </source>
</evidence>
<organism evidence="4 5">
    <name type="scientific">Enhygromyxa salina</name>
    <dbReference type="NCBI Taxonomy" id="215803"/>
    <lineage>
        <taxon>Bacteria</taxon>
        <taxon>Pseudomonadati</taxon>
        <taxon>Myxococcota</taxon>
        <taxon>Polyangia</taxon>
        <taxon>Nannocystales</taxon>
        <taxon>Nannocystaceae</taxon>
        <taxon>Enhygromyxa</taxon>
    </lineage>
</organism>
<evidence type="ECO:0000313" key="4">
    <source>
        <dbReference type="EMBL" id="PRP96330.1"/>
    </source>
</evidence>
<feature type="transmembrane region" description="Helical" evidence="2">
    <location>
        <begin position="177"/>
        <end position="198"/>
    </location>
</feature>
<evidence type="ECO:0000313" key="5">
    <source>
        <dbReference type="Proteomes" id="UP000238823"/>
    </source>
</evidence>
<dbReference type="Proteomes" id="UP000238823">
    <property type="component" value="Unassembled WGS sequence"/>
</dbReference>
<keyword evidence="2" id="KW-0812">Transmembrane</keyword>
<keyword evidence="4" id="KW-0560">Oxidoreductase</keyword>
<sequence length="412" mass="45842">MHVKPSNATSQTMNSTDYTTSGPDSGTTWATEDERLRSFGQAIDGIRRRTLAKVGQEDLRYIRGVDRLSRVAELVGRTLIAVSPGPLTFSVGVVSLWVYKQLQATEIGHAALHGAYNRIDDAGKYHSRQHSWQIPIDEASWIRGHNGRHHGLTNVAGHDADINFGPVRLTEQTPHRFVHYFQLPITLLFVFPSFAAAMNLHFTGVSDVLAGDKGGREFDFIEDRSPASVRDAFGRALRKFVPYYAKEYLLWPTLATLAFGWWLGVLVFAKSVLGNLLSELLRNVYSAATIHCGHVGEETSSYPAGTVPRSKGERYAMQVEATNNFEVPWLVSVFCGALDRQIEHHLFPTLPTNRLREVSREVRAVCTAHAVAYRSDSWGRTLTRALAQIGRLSRPLAHERRRADAPLAGANS</sequence>
<dbReference type="OrthoDB" id="104711at2"/>
<keyword evidence="2" id="KW-1133">Transmembrane helix</keyword>
<gene>
    <name evidence="4" type="primary">desA3_3</name>
    <name evidence="4" type="ORF">ENSA7_71450</name>
</gene>
<name>A0A2S9XUC2_9BACT</name>